<evidence type="ECO:0000256" key="7">
    <source>
        <dbReference type="SAM" id="Phobius"/>
    </source>
</evidence>
<evidence type="ECO:0000256" key="4">
    <source>
        <dbReference type="ARBA" id="ARBA00023136"/>
    </source>
</evidence>
<protein>
    <submittedName>
        <fullName evidence="8">Methionine ABC transporter substrate-binding protein</fullName>
    </submittedName>
</protein>
<sequence>MTTPASPTPAPLIDAPKRRNRLAIAIVGVIVVLAVVGSVLFATGAFSGGGKAVRIGVVGASDPQWPLFVDAAKEQGIDVEIVNFSEYPQLNPALSEGEIDLNQFQHLVYLAQYNEGAGDDLTPVGATAIYPLGLYSQKHGSVDEIPRGGTVILPNDESNLARGLLLLQREGLLTLKGGGSSVSTLDDVDQAASKVTVKTVEAALTATSLPDADAVIINNDFITDAGLTADDALAQDDPSDPKALAYVNVFASRADDATNETYVKLARIFEDTPAVIDALVANSGGTAVPLKTPQDELRSLLTTTEKAVADQKAAR</sequence>
<keyword evidence="7" id="KW-0812">Transmembrane</keyword>
<dbReference type="RefSeq" id="WP_063072531.1">
    <property type="nucleotide sequence ID" value="NZ_LQXA01000049.1"/>
</dbReference>
<evidence type="ECO:0000256" key="2">
    <source>
        <dbReference type="ARBA" id="ARBA00008973"/>
    </source>
</evidence>
<organism evidence="8 9">
    <name type="scientific">Clavibacter tessellarius</name>
    <dbReference type="NCBI Taxonomy" id="31965"/>
    <lineage>
        <taxon>Bacteria</taxon>
        <taxon>Bacillati</taxon>
        <taxon>Actinomycetota</taxon>
        <taxon>Actinomycetes</taxon>
        <taxon>Micrococcales</taxon>
        <taxon>Microbacteriaceae</taxon>
        <taxon>Clavibacter</taxon>
    </lineage>
</organism>
<dbReference type="GO" id="GO:0016020">
    <property type="term" value="C:membrane"/>
    <property type="evidence" value="ECO:0007669"/>
    <property type="project" value="UniProtKB-SubCell"/>
</dbReference>
<dbReference type="Pfam" id="PF03180">
    <property type="entry name" value="Lipoprotein_9"/>
    <property type="match status" value="1"/>
</dbReference>
<evidence type="ECO:0000256" key="6">
    <source>
        <dbReference type="ARBA" id="ARBA00023288"/>
    </source>
</evidence>
<dbReference type="Proteomes" id="UP000076218">
    <property type="component" value="Unassembled WGS sequence"/>
</dbReference>
<keyword evidence="6" id="KW-0449">Lipoprotein</keyword>
<dbReference type="InterPro" id="IPR004872">
    <property type="entry name" value="Lipoprotein_NlpA"/>
</dbReference>
<evidence type="ECO:0000256" key="5">
    <source>
        <dbReference type="ARBA" id="ARBA00023139"/>
    </source>
</evidence>
<name>A0A154UYE6_9MICO</name>
<dbReference type="AlphaFoldDB" id="A0A154UYE6"/>
<evidence type="ECO:0000313" key="9">
    <source>
        <dbReference type="Proteomes" id="UP000076218"/>
    </source>
</evidence>
<keyword evidence="5" id="KW-0564">Palmitate</keyword>
<feature type="transmembrane region" description="Helical" evidence="7">
    <location>
        <begin position="22"/>
        <end position="46"/>
    </location>
</feature>
<reference evidence="8 9" key="1">
    <citation type="submission" date="2016-01" db="EMBL/GenBank/DDBJ databases">
        <title>Draft genome sequence of Clavibacter michiganensis subsp. tessellarius DOAB 609.</title>
        <authorList>
            <person name="Tambong J.T."/>
        </authorList>
    </citation>
    <scope>NUCLEOTIDE SEQUENCE [LARGE SCALE GENOMIC DNA]</scope>
    <source>
        <strain evidence="8 9">DOAB 609</strain>
    </source>
</reference>
<evidence type="ECO:0000313" key="8">
    <source>
        <dbReference type="EMBL" id="KZC94095.1"/>
    </source>
</evidence>
<gene>
    <name evidence="8" type="ORF">AWH51_15010</name>
</gene>
<evidence type="ECO:0000256" key="1">
    <source>
        <dbReference type="ARBA" id="ARBA00004635"/>
    </source>
</evidence>
<dbReference type="Gene3D" id="3.40.190.10">
    <property type="entry name" value="Periplasmic binding protein-like II"/>
    <property type="match status" value="2"/>
</dbReference>
<dbReference type="PANTHER" id="PTHR30429">
    <property type="entry name" value="D-METHIONINE-BINDING LIPOPROTEIN METQ"/>
    <property type="match status" value="1"/>
</dbReference>
<accession>A0A154UYE6</accession>
<evidence type="ECO:0000256" key="3">
    <source>
        <dbReference type="ARBA" id="ARBA00022729"/>
    </source>
</evidence>
<keyword evidence="7" id="KW-1133">Transmembrane helix</keyword>
<comment type="subcellular location">
    <subcellularLocation>
        <location evidence="1">Membrane</location>
        <topology evidence="1">Lipid-anchor</topology>
    </subcellularLocation>
</comment>
<dbReference type="OrthoDB" id="9812878at2"/>
<proteinExistence type="inferred from homology"/>
<comment type="caution">
    <text evidence="8">The sequence shown here is derived from an EMBL/GenBank/DDBJ whole genome shotgun (WGS) entry which is preliminary data.</text>
</comment>
<keyword evidence="4 7" id="KW-0472">Membrane</keyword>
<dbReference type="STRING" id="31965.AWH51_15010"/>
<dbReference type="SUPFAM" id="SSF53850">
    <property type="entry name" value="Periplasmic binding protein-like II"/>
    <property type="match status" value="1"/>
</dbReference>
<dbReference type="PANTHER" id="PTHR30429:SF3">
    <property type="entry name" value="LIPOPROTEIN"/>
    <property type="match status" value="1"/>
</dbReference>
<keyword evidence="3" id="KW-0732">Signal</keyword>
<comment type="similarity">
    <text evidence="2">Belongs to the NlpA lipoprotein family.</text>
</comment>
<dbReference type="EMBL" id="LQXA01000049">
    <property type="protein sequence ID" value="KZC94095.1"/>
    <property type="molecule type" value="Genomic_DNA"/>
</dbReference>